<evidence type="ECO:0000256" key="1">
    <source>
        <dbReference type="SAM" id="MobiDB-lite"/>
    </source>
</evidence>
<accession>A0A0U1LJ13</accession>
<dbReference type="GO" id="GO:0030686">
    <property type="term" value="C:90S preribosome"/>
    <property type="evidence" value="ECO:0007669"/>
    <property type="project" value="TreeGrafter"/>
</dbReference>
<dbReference type="GO" id="GO:0005634">
    <property type="term" value="C:nucleus"/>
    <property type="evidence" value="ECO:0007669"/>
    <property type="project" value="TreeGrafter"/>
</dbReference>
<reference evidence="2 3" key="1">
    <citation type="submission" date="2015-04" db="EMBL/GenBank/DDBJ databases">
        <authorList>
            <person name="Syromyatnikov M.Y."/>
            <person name="Popov V.N."/>
        </authorList>
    </citation>
    <scope>NUCLEOTIDE SEQUENCE [LARGE SCALE GENOMIC DNA]</scope>
    <source>
        <strain evidence="2">WF-38-12</strain>
    </source>
</reference>
<dbReference type="InterPro" id="IPR027417">
    <property type="entry name" value="P-loop_NTPase"/>
</dbReference>
<dbReference type="OrthoDB" id="1929311at2759"/>
<dbReference type="AlphaFoldDB" id="A0A0U1LJ13"/>
<dbReference type="Proteomes" id="UP000054383">
    <property type="component" value="Unassembled WGS sequence"/>
</dbReference>
<dbReference type="STRING" id="28573.A0A0U1LJ13"/>
<dbReference type="Pfam" id="PF14617">
    <property type="entry name" value="CMS1"/>
    <property type="match status" value="1"/>
</dbReference>
<gene>
    <name evidence="2" type="ORF">PISL3812_00312</name>
</gene>
<proteinExistence type="predicted"/>
<name>A0A0U1LJ13_TALIS</name>
<dbReference type="PANTHER" id="PTHR24030">
    <property type="entry name" value="PROTEIN CMSS1"/>
    <property type="match status" value="1"/>
</dbReference>
<keyword evidence="3" id="KW-1185">Reference proteome</keyword>
<protein>
    <recommendedName>
        <fullName evidence="4">Protein cms1</fullName>
    </recommendedName>
</protein>
<evidence type="ECO:0000313" key="2">
    <source>
        <dbReference type="EMBL" id="CRG82965.1"/>
    </source>
</evidence>
<dbReference type="OMA" id="SRILCCT"/>
<dbReference type="EMBL" id="CVMT01000001">
    <property type="protein sequence ID" value="CRG82965.1"/>
    <property type="molecule type" value="Genomic_DNA"/>
</dbReference>
<dbReference type="InterPro" id="IPR032704">
    <property type="entry name" value="Cms1"/>
</dbReference>
<dbReference type="SUPFAM" id="SSF52540">
    <property type="entry name" value="P-loop containing nucleoside triphosphate hydrolases"/>
    <property type="match status" value="1"/>
</dbReference>
<sequence>MSKDSAKMAETQKAPSAAPAKNHNNKRKRDATDKQSEGATSANKKHKPFNERRNKHDNKKNNKKDKVGGKGGKEDAKKAAKTPKQQEREEAVDESISKMDGQLLADHFLQKAKRHNKDLTAVELGDMSIPVHAFLDTTSFQEPRTLAELPEYLKSRNKGSDLGVASEEKGSPHTLVVAAAGLRAADIVRALRPLQSKDATIAKLFAKHIKLEEAKQFLERARTNIGVGTPQRIIDLLEAGSLKTKDLKRIVVDGSHIDQKKRGIFDMKEMYFPLLQLLTRPEFRERSITRWSYTLSEGKFISKPDHYDRILDWGRLYYDDEEEELVDDPTTKSFHDVLEKPR</sequence>
<feature type="compositionally biased region" description="Basic and acidic residues" evidence="1">
    <location>
        <begin position="64"/>
        <end position="89"/>
    </location>
</feature>
<dbReference type="PANTHER" id="PTHR24030:SF0">
    <property type="entry name" value="PROTEIN CMSS1"/>
    <property type="match status" value="1"/>
</dbReference>
<evidence type="ECO:0008006" key="4">
    <source>
        <dbReference type="Google" id="ProtNLM"/>
    </source>
</evidence>
<dbReference type="Gene3D" id="3.40.50.300">
    <property type="entry name" value="P-loop containing nucleotide triphosphate hydrolases"/>
    <property type="match status" value="1"/>
</dbReference>
<feature type="region of interest" description="Disordered" evidence="1">
    <location>
        <begin position="1"/>
        <end position="96"/>
    </location>
</feature>
<organism evidence="2 3">
    <name type="scientific">Talaromyces islandicus</name>
    <name type="common">Penicillium islandicum</name>
    <dbReference type="NCBI Taxonomy" id="28573"/>
    <lineage>
        <taxon>Eukaryota</taxon>
        <taxon>Fungi</taxon>
        <taxon>Dikarya</taxon>
        <taxon>Ascomycota</taxon>
        <taxon>Pezizomycotina</taxon>
        <taxon>Eurotiomycetes</taxon>
        <taxon>Eurotiomycetidae</taxon>
        <taxon>Eurotiales</taxon>
        <taxon>Trichocomaceae</taxon>
        <taxon>Talaromyces</taxon>
        <taxon>Talaromyces sect. Islandici</taxon>
    </lineage>
</organism>
<evidence type="ECO:0000313" key="3">
    <source>
        <dbReference type="Proteomes" id="UP000054383"/>
    </source>
</evidence>